<sequence length="131" mass="13683">MSGTGPLMVPVGTPRRVFVIVAVLGGVVLAGASVLGHPLIGILFLVGLALGTLNNVLTVRSILKHISAGDPNRKQYAKSSLVRLGYISLFALVFVAAFRRDGIAVLAGLAIFHLLASVASALPVLKEFRKV</sequence>
<keyword evidence="3 6" id="KW-0812">Transmembrane</keyword>
<evidence type="ECO:0000313" key="8">
    <source>
        <dbReference type="Proteomes" id="UP000008221"/>
    </source>
</evidence>
<dbReference type="Proteomes" id="UP000008221">
    <property type="component" value="Chromosome"/>
</dbReference>
<keyword evidence="8" id="KW-1185">Reference proteome</keyword>
<organism evidence="7 8">
    <name type="scientific">Acidothermus cellulolyticus (strain ATCC 43068 / DSM 8971 / 11B)</name>
    <dbReference type="NCBI Taxonomy" id="351607"/>
    <lineage>
        <taxon>Bacteria</taxon>
        <taxon>Bacillati</taxon>
        <taxon>Actinomycetota</taxon>
        <taxon>Actinomycetes</taxon>
        <taxon>Acidothermales</taxon>
        <taxon>Acidothermaceae</taxon>
        <taxon>Acidothermus</taxon>
    </lineage>
</organism>
<keyword evidence="5 6" id="KW-0472">Membrane</keyword>
<name>A0LSK9_ACIC1</name>
<evidence type="ECO:0000256" key="6">
    <source>
        <dbReference type="SAM" id="Phobius"/>
    </source>
</evidence>
<dbReference type="KEGG" id="ace:Acel_0646"/>
<evidence type="ECO:0000256" key="2">
    <source>
        <dbReference type="ARBA" id="ARBA00022475"/>
    </source>
</evidence>
<keyword evidence="2" id="KW-1003">Cell membrane</keyword>
<feature type="transmembrane region" description="Helical" evidence="6">
    <location>
        <begin position="104"/>
        <end position="125"/>
    </location>
</feature>
<dbReference type="RefSeq" id="WP_011719482.1">
    <property type="nucleotide sequence ID" value="NC_008578.1"/>
</dbReference>
<accession>A0LSK9</accession>
<dbReference type="Pfam" id="PF03899">
    <property type="entry name" value="ATP-synt_I"/>
    <property type="match status" value="1"/>
</dbReference>
<dbReference type="EMBL" id="CP000481">
    <property type="protein sequence ID" value="ABK52419.1"/>
    <property type="molecule type" value="Genomic_DNA"/>
</dbReference>
<evidence type="ECO:0000256" key="3">
    <source>
        <dbReference type="ARBA" id="ARBA00022692"/>
    </source>
</evidence>
<dbReference type="STRING" id="351607.Acel_0646"/>
<proteinExistence type="predicted"/>
<feature type="transmembrane region" description="Helical" evidence="6">
    <location>
        <begin position="80"/>
        <end position="98"/>
    </location>
</feature>
<comment type="subcellular location">
    <subcellularLocation>
        <location evidence="1">Cell membrane</location>
        <topology evidence="1">Multi-pass membrane protein</topology>
    </subcellularLocation>
</comment>
<protein>
    <submittedName>
        <fullName evidence="7">Putative integral membrane protein</fullName>
    </submittedName>
</protein>
<dbReference type="AlphaFoldDB" id="A0LSK9"/>
<evidence type="ECO:0000313" key="7">
    <source>
        <dbReference type="EMBL" id="ABK52419.1"/>
    </source>
</evidence>
<dbReference type="HOGENOM" id="CLU_131482_0_0_11"/>
<keyword evidence="4 6" id="KW-1133">Transmembrane helix</keyword>
<feature type="transmembrane region" description="Helical" evidence="6">
    <location>
        <begin position="40"/>
        <end position="59"/>
    </location>
</feature>
<dbReference type="GO" id="GO:0005886">
    <property type="term" value="C:plasma membrane"/>
    <property type="evidence" value="ECO:0007669"/>
    <property type="project" value="UniProtKB-SubCell"/>
</dbReference>
<evidence type="ECO:0000256" key="5">
    <source>
        <dbReference type="ARBA" id="ARBA00023136"/>
    </source>
</evidence>
<evidence type="ECO:0000256" key="1">
    <source>
        <dbReference type="ARBA" id="ARBA00004651"/>
    </source>
</evidence>
<dbReference type="InParanoid" id="A0LSK9"/>
<dbReference type="InterPro" id="IPR005598">
    <property type="entry name" value="ATP_synth_I"/>
</dbReference>
<dbReference type="eggNOG" id="ENOG502ZPKF">
    <property type="taxonomic scope" value="Bacteria"/>
</dbReference>
<evidence type="ECO:0000256" key="4">
    <source>
        <dbReference type="ARBA" id="ARBA00022989"/>
    </source>
</evidence>
<feature type="transmembrane region" description="Helical" evidence="6">
    <location>
        <begin position="17"/>
        <end position="34"/>
    </location>
</feature>
<reference evidence="7 8" key="1">
    <citation type="journal article" date="2009" name="Genome Res.">
        <title>Complete genome of the cellulolytic thermophile Acidothermus cellulolyticus 11B provides insights into its ecophysiological and evolutionary adaptations.</title>
        <authorList>
            <person name="Barabote R.D."/>
            <person name="Xie G."/>
            <person name="Leu D.H."/>
            <person name="Normand P."/>
            <person name="Necsulea A."/>
            <person name="Daubin V."/>
            <person name="Medigue C."/>
            <person name="Adney W.S."/>
            <person name="Xu X.C."/>
            <person name="Lapidus A."/>
            <person name="Parales R.E."/>
            <person name="Detter C."/>
            <person name="Pujic P."/>
            <person name="Bruce D."/>
            <person name="Lavire C."/>
            <person name="Challacombe J.F."/>
            <person name="Brettin T.S."/>
            <person name="Berry A.M."/>
        </authorList>
    </citation>
    <scope>NUCLEOTIDE SEQUENCE [LARGE SCALE GENOMIC DNA]</scope>
    <source>
        <strain evidence="8">ATCC 43068 / DSM 8971 / 11B</strain>
    </source>
</reference>
<gene>
    <name evidence="7" type="ordered locus">Acel_0646</name>
</gene>